<keyword evidence="4" id="KW-0067">ATP-binding</keyword>
<dbReference type="EMBL" id="JABBZM010000025">
    <property type="protein sequence ID" value="NMV40732.1"/>
    <property type="molecule type" value="Genomic_DNA"/>
</dbReference>
<name>A0A848P092_9RALS</name>
<evidence type="ECO:0000256" key="1">
    <source>
        <dbReference type="ARBA" id="ARBA00022741"/>
    </source>
</evidence>
<dbReference type="Pfam" id="PF13361">
    <property type="entry name" value="UvrD_C"/>
    <property type="match status" value="1"/>
</dbReference>
<dbReference type="PANTHER" id="PTHR11070:SF2">
    <property type="entry name" value="ATP-DEPENDENT DNA HELICASE SRS2"/>
    <property type="match status" value="1"/>
</dbReference>
<reference evidence="8 9" key="1">
    <citation type="submission" date="2020-04" db="EMBL/GenBank/DDBJ databases">
        <title>Ralstonia insidiosa genome sequencing and assembly.</title>
        <authorList>
            <person name="Martins R.C.R."/>
            <person name="Perdigao-Neto L.V."/>
            <person name="Levin A.S.S."/>
            <person name="Costa S.F."/>
        </authorList>
    </citation>
    <scope>NUCLEOTIDE SEQUENCE [LARGE SCALE GENOMIC DNA]</scope>
    <source>
        <strain evidence="8 9">5047</strain>
    </source>
</reference>
<keyword evidence="3" id="KW-0347">Helicase</keyword>
<feature type="domain" description="NERD" evidence="6">
    <location>
        <begin position="17"/>
        <end position="110"/>
    </location>
</feature>
<dbReference type="InterPro" id="IPR014017">
    <property type="entry name" value="DNA_helicase_UvrD-like_C"/>
</dbReference>
<organism evidence="8 9">
    <name type="scientific">Ralstonia insidiosa</name>
    <dbReference type="NCBI Taxonomy" id="190721"/>
    <lineage>
        <taxon>Bacteria</taxon>
        <taxon>Pseudomonadati</taxon>
        <taxon>Pseudomonadota</taxon>
        <taxon>Betaproteobacteria</taxon>
        <taxon>Burkholderiales</taxon>
        <taxon>Burkholderiaceae</taxon>
        <taxon>Ralstonia</taxon>
    </lineage>
</organism>
<gene>
    <name evidence="8" type="ORF">HGR00_22735</name>
</gene>
<dbReference type="RefSeq" id="WP_169341307.1">
    <property type="nucleotide sequence ID" value="NZ_JABBZM010000025.1"/>
</dbReference>
<dbReference type="InterPro" id="IPR011528">
    <property type="entry name" value="NERD"/>
</dbReference>
<dbReference type="GO" id="GO:0005524">
    <property type="term" value="F:ATP binding"/>
    <property type="evidence" value="ECO:0007669"/>
    <property type="project" value="UniProtKB-KW"/>
</dbReference>
<evidence type="ECO:0000256" key="3">
    <source>
        <dbReference type="ARBA" id="ARBA00022806"/>
    </source>
</evidence>
<comment type="caution">
    <text evidence="8">The sequence shown here is derived from an EMBL/GenBank/DDBJ whole genome shotgun (WGS) entry which is preliminary data.</text>
</comment>
<sequence>MATLIPSLSSCVGRMTSGEKRFAQRLEAFLEDDYLCWYDVTVGTKRRRPDFLILNPHRGLLALEVKDWKISSIIRLDPQLVEAEFDGRLHKEVNPLLKSRDFITTTVDMLKRDPLLVEPATSRYAGKLCMPYGHGLVLPNISRREFETSGMQDVMTGRLVICKDEMTESADPEAFQQRLWDMFTQPFRCLLQLPQIDRIRWHLFPDVRIVSRQGSLFEADDEPATKDARSAIPDLIRVMDLQQEQLARSLGDGHRVIHGVAGSGKTMILGYRAEFLAQASAKPVLVLCFNRALAQKLTGWMEHKGLSQKVHVRTFHSWCSDMATTYQLDKPSVLRRDEDYAVLVQNVIDGVNRGQVPAGQYSALLLDEGHDFDPAWLRLVVQMVDPETNSVLVMYDSAQDIYQKSRKLKFSFSSVGIQARGRTTILKLNYRNSAEVLAVAYAFANDLLTAEEAEEDGAPLILPQTAGRHGRAPEFIRLPSFKAELDHVADRLRAANEAGTPWRDMAVLTYLKAQRIDVVSHLQAAKIPVSNGLSKYDNDSVNVLTLHGSKGLEFPFVAIPGLGQLPLAKHDANEQARVLYVGMTRAMNELVMTADRDSEFASRVGEACGKLVA</sequence>
<dbReference type="Pfam" id="PF13245">
    <property type="entry name" value="AAA_19"/>
    <property type="match status" value="1"/>
</dbReference>
<evidence type="ECO:0000256" key="4">
    <source>
        <dbReference type="ARBA" id="ARBA00022840"/>
    </source>
</evidence>
<keyword evidence="2" id="KW-0378">Hydrolase</keyword>
<dbReference type="PANTHER" id="PTHR11070">
    <property type="entry name" value="UVRD / RECB / PCRA DNA HELICASE FAMILY MEMBER"/>
    <property type="match status" value="1"/>
</dbReference>
<dbReference type="GO" id="GO:0005829">
    <property type="term" value="C:cytosol"/>
    <property type="evidence" value="ECO:0007669"/>
    <property type="project" value="TreeGrafter"/>
</dbReference>
<proteinExistence type="predicted"/>
<dbReference type="GO" id="GO:0043138">
    <property type="term" value="F:3'-5' DNA helicase activity"/>
    <property type="evidence" value="ECO:0007669"/>
    <property type="project" value="TreeGrafter"/>
</dbReference>
<evidence type="ECO:0000256" key="5">
    <source>
        <dbReference type="ARBA" id="ARBA00034923"/>
    </source>
</evidence>
<evidence type="ECO:0000259" key="7">
    <source>
        <dbReference type="Pfam" id="PF13361"/>
    </source>
</evidence>
<protein>
    <recommendedName>
        <fullName evidence="5">DNA 3'-5' helicase II</fullName>
    </recommendedName>
</protein>
<dbReference type="SUPFAM" id="SSF52540">
    <property type="entry name" value="P-loop containing nucleoside triphosphate hydrolases"/>
    <property type="match status" value="1"/>
</dbReference>
<evidence type="ECO:0000313" key="8">
    <source>
        <dbReference type="EMBL" id="NMV40732.1"/>
    </source>
</evidence>
<evidence type="ECO:0000256" key="2">
    <source>
        <dbReference type="ARBA" id="ARBA00022801"/>
    </source>
</evidence>
<keyword evidence="1" id="KW-0547">Nucleotide-binding</keyword>
<accession>A0A848P092</accession>
<dbReference type="GO" id="GO:0016787">
    <property type="term" value="F:hydrolase activity"/>
    <property type="evidence" value="ECO:0007669"/>
    <property type="project" value="UniProtKB-KW"/>
</dbReference>
<dbReference type="AlphaFoldDB" id="A0A848P092"/>
<dbReference type="Proteomes" id="UP000575469">
    <property type="component" value="Unassembled WGS sequence"/>
</dbReference>
<dbReference type="Gene3D" id="3.40.50.300">
    <property type="entry name" value="P-loop containing nucleotide triphosphate hydrolases"/>
    <property type="match status" value="2"/>
</dbReference>
<dbReference type="InterPro" id="IPR027417">
    <property type="entry name" value="P-loop_NTPase"/>
</dbReference>
<dbReference type="GO" id="GO:0000725">
    <property type="term" value="P:recombinational repair"/>
    <property type="evidence" value="ECO:0007669"/>
    <property type="project" value="TreeGrafter"/>
</dbReference>
<evidence type="ECO:0000259" key="6">
    <source>
        <dbReference type="Pfam" id="PF08378"/>
    </source>
</evidence>
<dbReference type="GO" id="GO:0003677">
    <property type="term" value="F:DNA binding"/>
    <property type="evidence" value="ECO:0007669"/>
    <property type="project" value="InterPro"/>
</dbReference>
<evidence type="ECO:0000313" key="9">
    <source>
        <dbReference type="Proteomes" id="UP000575469"/>
    </source>
</evidence>
<dbReference type="Pfam" id="PF08378">
    <property type="entry name" value="NERD"/>
    <property type="match status" value="1"/>
</dbReference>
<dbReference type="InterPro" id="IPR000212">
    <property type="entry name" value="DNA_helicase_UvrD/REP"/>
</dbReference>
<feature type="domain" description="UvrD-like helicase C-terminal" evidence="7">
    <location>
        <begin position="537"/>
        <end position="594"/>
    </location>
</feature>